<keyword evidence="4" id="KW-1185">Reference proteome</keyword>
<dbReference type="PANTHER" id="PTHR36924:SF1">
    <property type="entry name" value="ANTITOXIN HIGA-1"/>
    <property type="match status" value="1"/>
</dbReference>
<evidence type="ECO:0000313" key="4">
    <source>
        <dbReference type="Proteomes" id="UP000245124"/>
    </source>
</evidence>
<dbReference type="Proteomes" id="UP000245124">
    <property type="component" value="Unassembled WGS sequence"/>
</dbReference>
<dbReference type="PANTHER" id="PTHR36924">
    <property type="entry name" value="ANTITOXIN HIGA-1"/>
    <property type="match status" value="1"/>
</dbReference>
<proteinExistence type="predicted"/>
<evidence type="ECO:0000259" key="2">
    <source>
        <dbReference type="PROSITE" id="PS50943"/>
    </source>
</evidence>
<dbReference type="RefSeq" id="WP_109009481.1">
    <property type="nucleotide sequence ID" value="NZ_BDUD01000001.1"/>
</dbReference>
<evidence type="ECO:0000313" key="3">
    <source>
        <dbReference type="EMBL" id="GBG19725.1"/>
    </source>
</evidence>
<dbReference type="SUPFAM" id="SSF47413">
    <property type="entry name" value="lambda repressor-like DNA-binding domains"/>
    <property type="match status" value="1"/>
</dbReference>
<reference evidence="3 4" key="1">
    <citation type="submission" date="2017-06" db="EMBL/GenBank/DDBJ databases">
        <title>Genome sequencing of cyanobaciteial culture collection at National Institute for Environmental Studies (NIES).</title>
        <authorList>
            <person name="Hirose Y."/>
            <person name="Shimura Y."/>
            <person name="Fujisawa T."/>
            <person name="Nakamura Y."/>
            <person name="Kawachi M."/>
        </authorList>
    </citation>
    <scope>NUCLEOTIDE SEQUENCE [LARGE SCALE GENOMIC DNA]</scope>
    <source>
        <strain evidence="3 4">NIES-4072</strain>
    </source>
</reference>
<dbReference type="OrthoDB" id="3174593at2"/>
<dbReference type="AlphaFoldDB" id="A0A2R5FN68"/>
<dbReference type="CDD" id="cd00093">
    <property type="entry name" value="HTH_XRE"/>
    <property type="match status" value="1"/>
</dbReference>
<accession>A0A2R5FN68</accession>
<evidence type="ECO:0000256" key="1">
    <source>
        <dbReference type="ARBA" id="ARBA00023125"/>
    </source>
</evidence>
<dbReference type="SMART" id="SM00530">
    <property type="entry name" value="HTH_XRE"/>
    <property type="match status" value="1"/>
</dbReference>
<dbReference type="PROSITE" id="PS50943">
    <property type="entry name" value="HTH_CROC1"/>
    <property type="match status" value="1"/>
</dbReference>
<dbReference type="Pfam" id="PF01381">
    <property type="entry name" value="HTH_3"/>
    <property type="match status" value="1"/>
</dbReference>
<dbReference type="GO" id="GO:0003677">
    <property type="term" value="F:DNA binding"/>
    <property type="evidence" value="ECO:0007669"/>
    <property type="project" value="UniProtKB-KW"/>
</dbReference>
<dbReference type="EMBL" id="BDUD01000001">
    <property type="protein sequence ID" value="GBG19725.1"/>
    <property type="molecule type" value="Genomic_DNA"/>
</dbReference>
<keyword evidence="1" id="KW-0238">DNA-binding</keyword>
<name>A0A2R5FN68_NOSCO</name>
<dbReference type="NCBIfam" id="TIGR02607">
    <property type="entry name" value="antidote_HigA"/>
    <property type="match status" value="1"/>
</dbReference>
<sequence>MARPPIHPGKILADELHELQMSASELARILHVPTNRITEIINGERAITADTALRLGQWFGTGAELWMNLQKNYELRLAEEKMGKEIQATISPRILPELKQVKA</sequence>
<organism evidence="3 4">
    <name type="scientific">Nostoc commune NIES-4072</name>
    <dbReference type="NCBI Taxonomy" id="2005467"/>
    <lineage>
        <taxon>Bacteria</taxon>
        <taxon>Bacillati</taxon>
        <taxon>Cyanobacteriota</taxon>
        <taxon>Cyanophyceae</taxon>
        <taxon>Nostocales</taxon>
        <taxon>Nostocaceae</taxon>
        <taxon>Nostoc</taxon>
    </lineage>
</organism>
<gene>
    <name evidence="3" type="ORF">NIES4072_33940</name>
</gene>
<dbReference type="InterPro" id="IPR001387">
    <property type="entry name" value="Cro/C1-type_HTH"/>
</dbReference>
<protein>
    <submittedName>
        <fullName evidence="3">Virulence-associated protein</fullName>
    </submittedName>
</protein>
<dbReference type="Gene3D" id="1.10.260.40">
    <property type="entry name" value="lambda repressor-like DNA-binding domains"/>
    <property type="match status" value="1"/>
</dbReference>
<comment type="caution">
    <text evidence="3">The sequence shown here is derived from an EMBL/GenBank/DDBJ whole genome shotgun (WGS) entry which is preliminary data.</text>
</comment>
<feature type="domain" description="HTH cro/C1-type" evidence="2">
    <location>
        <begin position="12"/>
        <end position="65"/>
    </location>
</feature>
<dbReference type="InterPro" id="IPR010982">
    <property type="entry name" value="Lambda_DNA-bd_dom_sf"/>
</dbReference>
<dbReference type="InterPro" id="IPR013430">
    <property type="entry name" value="Toxin_antidote_HigA"/>
</dbReference>